<dbReference type="Pfam" id="PF02690">
    <property type="entry name" value="Na_Pi_cotrans"/>
    <property type="match status" value="2"/>
</dbReference>
<evidence type="ECO:0000256" key="6">
    <source>
        <dbReference type="SAM" id="Phobius"/>
    </source>
</evidence>
<accession>A0A0M0KLZ0</accession>
<dbReference type="InterPro" id="IPR004633">
    <property type="entry name" value="NaPi_cotrn-rel/YqeW-like"/>
</dbReference>
<dbReference type="PANTHER" id="PTHR10010:SF46">
    <property type="entry name" value="SODIUM-DEPENDENT PHOSPHATE TRANSPORT PROTEIN 2B"/>
    <property type="match status" value="1"/>
</dbReference>
<dbReference type="NCBIfam" id="NF037997">
    <property type="entry name" value="Na_Pi_symport"/>
    <property type="match status" value="1"/>
</dbReference>
<evidence type="ECO:0000256" key="3">
    <source>
        <dbReference type="ARBA" id="ARBA00022692"/>
    </source>
</evidence>
<keyword evidence="3 6" id="KW-0812">Transmembrane</keyword>
<reference evidence="7" key="1">
    <citation type="submission" date="2015-08" db="EMBL/GenBank/DDBJ databases">
        <title>Complete DNA Sequence of Pseudomonas syringae pv. actinidiae, the Causal Agent of Kiwifruit Canker Disease.</title>
        <authorList>
            <person name="Rikkerink E.H.A."/>
            <person name="Fineran P.C."/>
        </authorList>
    </citation>
    <scope>NUCLEOTIDE SEQUENCE</scope>
    <source>
        <strain evidence="7">DSM 13666</strain>
    </source>
</reference>
<feature type="transmembrane region" description="Helical" evidence="6">
    <location>
        <begin position="49"/>
        <end position="78"/>
    </location>
</feature>
<feature type="transmembrane region" description="Helical" evidence="6">
    <location>
        <begin position="205"/>
        <end position="228"/>
    </location>
</feature>
<dbReference type="GeneID" id="87596973"/>
<feature type="transmembrane region" description="Helical" evidence="6">
    <location>
        <begin position="85"/>
        <end position="104"/>
    </location>
</feature>
<evidence type="ECO:0000256" key="1">
    <source>
        <dbReference type="ARBA" id="ARBA00004651"/>
    </source>
</evidence>
<evidence type="ECO:0000256" key="2">
    <source>
        <dbReference type="ARBA" id="ARBA00022475"/>
    </source>
</evidence>
<evidence type="ECO:0000256" key="5">
    <source>
        <dbReference type="ARBA" id="ARBA00023136"/>
    </source>
</evidence>
<feature type="transmembrane region" description="Helical" evidence="6">
    <location>
        <begin position="240"/>
        <end position="261"/>
    </location>
</feature>
<keyword evidence="4 6" id="KW-1133">Transmembrane helix</keyword>
<protein>
    <submittedName>
        <fullName evidence="7">Na/Pi cotransporter</fullName>
    </submittedName>
</protein>
<dbReference type="AlphaFoldDB" id="A0A0M0KLZ0"/>
<evidence type="ECO:0000256" key="4">
    <source>
        <dbReference type="ARBA" id="ARBA00022989"/>
    </source>
</evidence>
<name>A0A0M0KLZ0_ALKHA</name>
<comment type="caution">
    <text evidence="7">The sequence shown here is derived from an EMBL/GenBank/DDBJ whole genome shotgun (WGS) entry which is preliminary data.</text>
</comment>
<keyword evidence="2" id="KW-1003">Cell membrane</keyword>
<feature type="transmembrane region" description="Helical" evidence="6">
    <location>
        <begin position="171"/>
        <end position="199"/>
    </location>
</feature>
<dbReference type="GO" id="GO:0005436">
    <property type="term" value="F:sodium:phosphate symporter activity"/>
    <property type="evidence" value="ECO:0007669"/>
    <property type="project" value="InterPro"/>
</dbReference>
<organism evidence="7">
    <name type="scientific">Halalkalibacterium halodurans</name>
    <name type="common">Bacillus halodurans</name>
    <dbReference type="NCBI Taxonomy" id="86665"/>
    <lineage>
        <taxon>Bacteria</taxon>
        <taxon>Bacillati</taxon>
        <taxon>Bacillota</taxon>
        <taxon>Bacilli</taxon>
        <taxon>Bacillales</taxon>
        <taxon>Bacillaceae</taxon>
        <taxon>Halalkalibacterium (ex Joshi et al. 2022)</taxon>
    </lineage>
</organism>
<proteinExistence type="predicted"/>
<comment type="subcellular location">
    <subcellularLocation>
        <location evidence="1">Cell membrane</location>
        <topology evidence="1">Multi-pass membrane protein</topology>
    </subcellularLocation>
</comment>
<feature type="transmembrane region" description="Helical" evidence="6">
    <location>
        <begin position="110"/>
        <end position="143"/>
    </location>
</feature>
<gene>
    <name evidence="7" type="ORF">AMD02_12685</name>
</gene>
<feature type="transmembrane region" description="Helical" evidence="6">
    <location>
        <begin position="273"/>
        <end position="295"/>
    </location>
</feature>
<dbReference type="PANTHER" id="PTHR10010">
    <property type="entry name" value="SOLUTE CARRIER FAMILY 34 SODIUM PHOSPHATE , MEMBER 2-RELATED"/>
    <property type="match status" value="1"/>
</dbReference>
<dbReference type="PATRIC" id="fig|136160.3.peg.2962"/>
<dbReference type="RefSeq" id="WP_010897518.1">
    <property type="nucleotide sequence ID" value="NZ_CP040441.1"/>
</dbReference>
<dbReference type="InterPro" id="IPR003841">
    <property type="entry name" value="Na/Pi_transpt"/>
</dbReference>
<sequence length="310" mass="32796">MTQQLFTLFAVFISLFLFGMAVMRAGLLTMNAEKARVGILRFVDNPLKGFFVGLLLTILLQSSSAVMIVTIGFVAAGYVTFRQSIGIILGTNVGTCFTVELIALDLHSLIVPLLLIGLIGLAIPHLITYCLGCVSFGLACIFISMNGLENLASPLAAIPAIQAFIELTNDWLIVGAGVGTLLTALIQSSTATTAIAMGFLNEEIIGIHGGIAIMLGANIGTCFTALLASIGSGRTSRLVAFAHLWLNVIGVLLFIPLIPHLSHFVMTLTTIPAIQLAHASTIFNVICSLAILPFVKPFASFIETLHGPSQ</sequence>
<keyword evidence="5 6" id="KW-0472">Membrane</keyword>
<dbReference type="GO" id="GO:0044341">
    <property type="term" value="P:sodium-dependent phosphate transport"/>
    <property type="evidence" value="ECO:0007669"/>
    <property type="project" value="InterPro"/>
</dbReference>
<evidence type="ECO:0000313" key="7">
    <source>
        <dbReference type="EMBL" id="KOO39607.1"/>
    </source>
</evidence>
<dbReference type="OMA" id="LGHVRCK"/>
<dbReference type="EMBL" id="LILD01000001">
    <property type="protein sequence ID" value="KOO39607.1"/>
    <property type="molecule type" value="Genomic_DNA"/>
</dbReference>
<dbReference type="NCBIfam" id="TIGR00704">
    <property type="entry name" value="NaPi_cotrn_rel"/>
    <property type="match status" value="1"/>
</dbReference>
<dbReference type="GO" id="GO:0005886">
    <property type="term" value="C:plasma membrane"/>
    <property type="evidence" value="ECO:0007669"/>
    <property type="project" value="UniProtKB-SubCell"/>
</dbReference>